<proteinExistence type="predicted"/>
<keyword evidence="3" id="KW-0472">Membrane</keyword>
<evidence type="ECO:0000256" key="2">
    <source>
        <dbReference type="SAM" id="MobiDB-lite"/>
    </source>
</evidence>
<organism evidence="5 6">
    <name type="scientific">Raoultibacter timonensis</name>
    <dbReference type="NCBI Taxonomy" id="1907662"/>
    <lineage>
        <taxon>Bacteria</taxon>
        <taxon>Bacillati</taxon>
        <taxon>Actinomycetota</taxon>
        <taxon>Coriobacteriia</taxon>
        <taxon>Eggerthellales</taxon>
        <taxon>Eggerthellaceae</taxon>
        <taxon>Raoultibacter</taxon>
    </lineage>
</organism>
<evidence type="ECO:0000256" key="1">
    <source>
        <dbReference type="SAM" id="Coils"/>
    </source>
</evidence>
<protein>
    <recommendedName>
        <fullName evidence="4">Restriction system protein Mrr-like N-terminal domain-containing protein</fullName>
    </recommendedName>
</protein>
<sequence>MNEKRVTKNSIPDEKAIGRAILDALKSGRQKSEASLEKDTAAILGLSVAERTYRIGASKTTLYGNRFKKARAELHEAGLIEYPAKAKVRLTGDGKALAQEHALGASQPKHAEDARRKAAEPAADGLYRVPETPAARPADPNHAQTQTGSSFSFINLPQRSETAHRTFPILPLALAIIAVLLCLTRTLALLGILCGFASIAAFLIARKNQSATKAPKASIALSAASVFLGVSLVFAGTPSESTAKPDTASKAPDAAVSQKADSEPAEAKAEKAKLTLTVTAEEWPSDKTVPVVVTCTKGADAGKADRVDVKPGQRKTLAYEQGTYDFAIDTAALSDETTIYASDPVSYSFDGEESHTVKLTLDKDTDAMQRAQAEKEAAEKQAEEEEAAAAEAAAAAAAAAASSTPDTGGYTVYITNTGEKYHASGCQYLKKSKIAISQSDAVAQGYTPCSKCNP</sequence>
<dbReference type="EMBL" id="AP025564">
    <property type="protein sequence ID" value="BDE97243.1"/>
    <property type="molecule type" value="Genomic_DNA"/>
</dbReference>
<dbReference type="Proteomes" id="UP001320544">
    <property type="component" value="Chromosome"/>
</dbReference>
<dbReference type="Pfam" id="PF14338">
    <property type="entry name" value="Mrr_N"/>
    <property type="match status" value="1"/>
</dbReference>
<feature type="transmembrane region" description="Helical" evidence="3">
    <location>
        <begin position="162"/>
        <end position="181"/>
    </location>
</feature>
<keyword evidence="6" id="KW-1185">Reference proteome</keyword>
<accession>A0ABM7WLF8</accession>
<feature type="transmembrane region" description="Helical" evidence="3">
    <location>
        <begin position="217"/>
        <end position="236"/>
    </location>
</feature>
<reference evidence="5 6" key="1">
    <citation type="submission" date="2022-01" db="EMBL/GenBank/DDBJ databases">
        <title>Novel bile acid biosynthetic pathways are enriched in the microbiome of centenarians.</title>
        <authorList>
            <person name="Sato Y."/>
            <person name="Atarashi K."/>
            <person name="Plichta R.D."/>
            <person name="Arai Y."/>
            <person name="Sasajima S."/>
            <person name="Kearney M.S."/>
            <person name="Suda W."/>
            <person name="Takeshita K."/>
            <person name="Sasaki T."/>
            <person name="Okamoto S."/>
            <person name="Skelly N.A."/>
            <person name="Okamura Y."/>
            <person name="Vlamakis H."/>
            <person name="Li Y."/>
            <person name="Tanoue T."/>
            <person name="Takei H."/>
            <person name="Nittono H."/>
            <person name="Narushima S."/>
            <person name="Irie J."/>
            <person name="Itoh H."/>
            <person name="Moriya K."/>
            <person name="Sugiura Y."/>
            <person name="Suematsu M."/>
            <person name="Moritoki N."/>
            <person name="Shibata S."/>
            <person name="Littman R.D."/>
            <person name="Fischbach A.M."/>
            <person name="Uwamino Y."/>
            <person name="Inoue T."/>
            <person name="Honda A."/>
            <person name="Hattori M."/>
            <person name="Murai T."/>
            <person name="Xavier J.R."/>
            <person name="Hirose N."/>
            <person name="Honda K."/>
        </authorList>
    </citation>
    <scope>NUCLEOTIDE SEQUENCE [LARGE SCALE GENOMIC DNA]</scope>
    <source>
        <strain evidence="5 6">CE91-St30</strain>
    </source>
</reference>
<keyword evidence="3" id="KW-1133">Transmembrane helix</keyword>
<evidence type="ECO:0000313" key="6">
    <source>
        <dbReference type="Proteomes" id="UP001320544"/>
    </source>
</evidence>
<feature type="coiled-coil region" evidence="1">
    <location>
        <begin position="361"/>
        <end position="400"/>
    </location>
</feature>
<dbReference type="InterPro" id="IPR025745">
    <property type="entry name" value="Mrr-like_N_dom"/>
</dbReference>
<dbReference type="SUPFAM" id="SSF57884">
    <property type="entry name" value="Ada DNA repair protein, N-terminal domain (N-Ada 10)"/>
    <property type="match status" value="1"/>
</dbReference>
<dbReference type="RefSeq" id="WP_244386436.1">
    <property type="nucleotide sequence ID" value="NZ_AP025564.1"/>
</dbReference>
<feature type="domain" description="Restriction system protein Mrr-like N-terminal" evidence="4">
    <location>
        <begin position="19"/>
        <end position="99"/>
    </location>
</feature>
<feature type="region of interest" description="Disordered" evidence="2">
    <location>
        <begin position="238"/>
        <end position="267"/>
    </location>
</feature>
<name>A0ABM7WLF8_9ACTN</name>
<evidence type="ECO:0000256" key="3">
    <source>
        <dbReference type="SAM" id="Phobius"/>
    </source>
</evidence>
<feature type="transmembrane region" description="Helical" evidence="3">
    <location>
        <begin position="187"/>
        <end position="205"/>
    </location>
</feature>
<feature type="region of interest" description="Disordered" evidence="2">
    <location>
        <begin position="103"/>
        <end position="122"/>
    </location>
</feature>
<dbReference type="InterPro" id="IPR035451">
    <property type="entry name" value="Ada-like_dom_sf"/>
</dbReference>
<evidence type="ECO:0000259" key="4">
    <source>
        <dbReference type="Pfam" id="PF14338"/>
    </source>
</evidence>
<gene>
    <name evidence="5" type="ORF">CE91St30_25760</name>
</gene>
<keyword evidence="3" id="KW-0812">Transmembrane</keyword>
<feature type="compositionally biased region" description="Basic and acidic residues" evidence="2">
    <location>
        <begin position="109"/>
        <end position="119"/>
    </location>
</feature>
<evidence type="ECO:0000313" key="5">
    <source>
        <dbReference type="EMBL" id="BDE97243.1"/>
    </source>
</evidence>
<keyword evidence="1" id="KW-0175">Coiled coil</keyword>